<dbReference type="AlphaFoldDB" id="T0DN91"/>
<dbReference type="GO" id="GO:0016836">
    <property type="term" value="F:hydro-lyase activity"/>
    <property type="evidence" value="ECO:0007669"/>
    <property type="project" value="UniProtKB-ARBA"/>
</dbReference>
<dbReference type="RefSeq" id="WP_021295033.1">
    <property type="nucleotide sequence ID" value="NZ_AURB01000030.1"/>
</dbReference>
<comment type="similarity">
    <text evidence="1 3">Belongs to the enoyl-CoA hydratase/isomerase family.</text>
</comment>
<dbReference type="Gene3D" id="3.90.226.10">
    <property type="entry name" value="2-enoyl-CoA Hydratase, Chain A, domain 1"/>
    <property type="match status" value="1"/>
</dbReference>
<accession>A0A9E7CZJ9</accession>
<proteinExistence type="inferred from homology"/>
<dbReference type="GO" id="GO:0006635">
    <property type="term" value="P:fatty acid beta-oxidation"/>
    <property type="evidence" value="ECO:0007669"/>
    <property type="project" value="TreeGrafter"/>
</dbReference>
<dbReference type="CDD" id="cd06558">
    <property type="entry name" value="crotonase-like"/>
    <property type="match status" value="1"/>
</dbReference>
<dbReference type="STRING" id="1356854.N007_19555"/>
<dbReference type="InterPro" id="IPR014748">
    <property type="entry name" value="Enoyl-CoA_hydra_C"/>
</dbReference>
<organism evidence="4 5">
    <name type="scientific">Alicyclobacillus acidoterrestris (strain ATCC 49025 / DSM 3922 / CIP 106132 / NCIMB 13137 / GD3B)</name>
    <dbReference type="NCBI Taxonomy" id="1356854"/>
    <lineage>
        <taxon>Bacteria</taxon>
        <taxon>Bacillati</taxon>
        <taxon>Bacillota</taxon>
        <taxon>Bacilli</taxon>
        <taxon>Bacillales</taxon>
        <taxon>Alicyclobacillaceae</taxon>
        <taxon>Alicyclobacillus</taxon>
    </lineage>
</organism>
<dbReference type="InterPro" id="IPR029045">
    <property type="entry name" value="ClpP/crotonase-like_dom_sf"/>
</dbReference>
<protein>
    <submittedName>
        <fullName evidence="4">Enoyl-CoA hydratase-related protein</fullName>
    </submittedName>
</protein>
<dbReference type="PANTHER" id="PTHR11941">
    <property type="entry name" value="ENOYL-COA HYDRATASE-RELATED"/>
    <property type="match status" value="1"/>
</dbReference>
<reference evidence="5" key="1">
    <citation type="journal article" date="2022" name="G3 (Bethesda)">
        <title>Unveiling the complete genome sequence of Alicyclobacillus acidoterrestris DSM 3922T, a taint-producing strain.</title>
        <authorList>
            <person name="Leonardo I.C."/>
            <person name="Barreto Crespo M.T."/>
            <person name="Gaspar F.B."/>
        </authorList>
    </citation>
    <scope>NUCLEOTIDE SEQUENCE [LARGE SCALE GENOMIC DNA]</scope>
    <source>
        <strain evidence="5">DSM 3922</strain>
    </source>
</reference>
<gene>
    <name evidence="4" type="ORF">K1I37_19085</name>
</gene>
<evidence type="ECO:0000313" key="4">
    <source>
        <dbReference type="EMBL" id="UNO48727.1"/>
    </source>
</evidence>
<evidence type="ECO:0000256" key="1">
    <source>
        <dbReference type="ARBA" id="ARBA00005254"/>
    </source>
</evidence>
<keyword evidence="2" id="KW-0456">Lyase</keyword>
<dbReference type="PANTHER" id="PTHR11941:SF54">
    <property type="entry name" value="ENOYL-COA HYDRATASE, MITOCHONDRIAL"/>
    <property type="match status" value="1"/>
</dbReference>
<accession>T0DN91</accession>
<dbReference type="SUPFAM" id="SSF52096">
    <property type="entry name" value="ClpP/crotonase"/>
    <property type="match status" value="1"/>
</dbReference>
<dbReference type="PROSITE" id="PS00166">
    <property type="entry name" value="ENOYL_COA_HYDRATASE"/>
    <property type="match status" value="1"/>
</dbReference>
<evidence type="ECO:0000256" key="3">
    <source>
        <dbReference type="RuleBase" id="RU003707"/>
    </source>
</evidence>
<dbReference type="EMBL" id="CP080467">
    <property type="protein sequence ID" value="UNO48727.1"/>
    <property type="molecule type" value="Genomic_DNA"/>
</dbReference>
<dbReference type="KEGG" id="aaco:K1I37_19085"/>
<dbReference type="InterPro" id="IPR018376">
    <property type="entry name" value="Enoyl-CoA_hyd/isom_CS"/>
</dbReference>
<dbReference type="OrthoDB" id="9775794at2"/>
<dbReference type="Gene3D" id="1.10.12.10">
    <property type="entry name" value="Lyase 2-enoyl-coa Hydratase, Chain A, domain 2"/>
    <property type="match status" value="1"/>
</dbReference>
<evidence type="ECO:0000313" key="5">
    <source>
        <dbReference type="Proteomes" id="UP000829401"/>
    </source>
</evidence>
<sequence>MTDEQVVVKYEEEHIAFVKLNRPHALNALNYESLCVLGELVNEIRVRRDLRAVVFFGEGKAFCAGADLKERRTLSPDQVRRNVLKIRDVFTEIENLPQPTIAVLHGFALGGGFELSLACDLRYAAKHTQFGLIETSLAIIPGAGGTQRLTRLVGPMWAKKLIFTAERIQSDLALQLGILTGVEEDFESAKKKAITIARGIAENGPIAVRQAKFAINQGQNVDLTTGLEIESQAYELLIPTKDRLEALDAFAERRKPVFLGE</sequence>
<dbReference type="Proteomes" id="UP000829401">
    <property type="component" value="Chromosome"/>
</dbReference>
<dbReference type="FunFam" id="3.90.226.10:FF:000009">
    <property type="entry name" value="Carnitinyl-CoA dehydratase"/>
    <property type="match status" value="1"/>
</dbReference>
<name>T0DN91_ALIAG</name>
<dbReference type="eggNOG" id="COG1024">
    <property type="taxonomic scope" value="Bacteria"/>
</dbReference>
<dbReference type="FunFam" id="1.10.12.10:FF:000001">
    <property type="entry name" value="Probable enoyl-CoA hydratase, mitochondrial"/>
    <property type="match status" value="1"/>
</dbReference>
<evidence type="ECO:0000256" key="2">
    <source>
        <dbReference type="ARBA" id="ARBA00023239"/>
    </source>
</evidence>
<dbReference type="InterPro" id="IPR001753">
    <property type="entry name" value="Enoyl-CoA_hydra/iso"/>
</dbReference>
<keyword evidence="5" id="KW-1185">Reference proteome</keyword>
<dbReference type="Pfam" id="PF00378">
    <property type="entry name" value="ECH_1"/>
    <property type="match status" value="1"/>
</dbReference>